<dbReference type="InterPro" id="IPR016024">
    <property type="entry name" value="ARM-type_fold"/>
</dbReference>
<evidence type="ECO:0000256" key="5">
    <source>
        <dbReference type="ARBA" id="ARBA00022670"/>
    </source>
</evidence>
<dbReference type="Gene3D" id="1.10.390.10">
    <property type="entry name" value="Neutral Protease Domain 2"/>
    <property type="match status" value="1"/>
</dbReference>
<dbReference type="SUPFAM" id="SSF48371">
    <property type="entry name" value="ARM repeat"/>
    <property type="match status" value="1"/>
</dbReference>
<keyword evidence="5" id="KW-0645">Protease</keyword>
<keyword evidence="6" id="KW-0479">Metal-binding</keyword>
<dbReference type="CDD" id="cd09599">
    <property type="entry name" value="M1_LTA4H"/>
    <property type="match status" value="1"/>
</dbReference>
<dbReference type="Pfam" id="PF17900">
    <property type="entry name" value="Peptidase_M1_N"/>
    <property type="match status" value="1"/>
</dbReference>
<proteinExistence type="inferred from homology"/>
<dbReference type="SMART" id="SM01263">
    <property type="entry name" value="Leuk-A4-hydro_C"/>
    <property type="match status" value="1"/>
</dbReference>
<dbReference type="InterPro" id="IPR045357">
    <property type="entry name" value="Aminopeptidase_N-like_N"/>
</dbReference>
<evidence type="ECO:0000313" key="11">
    <source>
        <dbReference type="EMBL" id="KAK7468352.1"/>
    </source>
</evidence>
<dbReference type="InterPro" id="IPR034015">
    <property type="entry name" value="M1_LTA4H"/>
</dbReference>
<dbReference type="Pfam" id="PF09127">
    <property type="entry name" value="Leuk-A4-hydro_C"/>
    <property type="match status" value="1"/>
</dbReference>
<dbReference type="InterPro" id="IPR014782">
    <property type="entry name" value="Peptidase_M1_dom"/>
</dbReference>
<dbReference type="Gene3D" id="1.25.40.320">
    <property type="entry name" value="Peptidase M1, leukotriene A4 hydrolase/aminopeptidase C-terminal domain"/>
    <property type="match status" value="1"/>
</dbReference>
<evidence type="ECO:0000256" key="2">
    <source>
        <dbReference type="ARBA" id="ARBA00004496"/>
    </source>
</evidence>
<keyword evidence="9" id="KW-0482">Metalloprotease</keyword>
<dbReference type="EC" id="3.3.2.6" evidence="11"/>
<gene>
    <name evidence="11" type="primary">LAP2</name>
    <name evidence="11" type="ORF">VKT23_002867</name>
</gene>
<dbReference type="PRINTS" id="PR00756">
    <property type="entry name" value="ALADIPTASE"/>
</dbReference>
<evidence type="ECO:0000256" key="8">
    <source>
        <dbReference type="ARBA" id="ARBA00022833"/>
    </source>
</evidence>
<keyword evidence="12" id="KW-1185">Reference proteome</keyword>
<dbReference type="GO" id="GO:0004177">
    <property type="term" value="F:aminopeptidase activity"/>
    <property type="evidence" value="ECO:0007669"/>
    <property type="project" value="UniProtKB-KW"/>
</dbReference>
<accession>A0ABR1JXW9</accession>
<protein>
    <submittedName>
        <fullName evidence="11">Leucyl aminopeptidase yscIV</fullName>
        <ecNumber evidence="11">3.3.2.6</ecNumber>
    </submittedName>
</protein>
<dbReference type="Gene3D" id="3.30.2010.30">
    <property type="match status" value="1"/>
</dbReference>
<dbReference type="InterPro" id="IPR042097">
    <property type="entry name" value="Aminopeptidase_N-like_N_sf"/>
</dbReference>
<organism evidence="11 12">
    <name type="scientific">Marasmiellus scandens</name>
    <dbReference type="NCBI Taxonomy" id="2682957"/>
    <lineage>
        <taxon>Eukaryota</taxon>
        <taxon>Fungi</taxon>
        <taxon>Dikarya</taxon>
        <taxon>Basidiomycota</taxon>
        <taxon>Agaricomycotina</taxon>
        <taxon>Agaricomycetes</taxon>
        <taxon>Agaricomycetidae</taxon>
        <taxon>Agaricales</taxon>
        <taxon>Marasmiineae</taxon>
        <taxon>Omphalotaceae</taxon>
        <taxon>Marasmiellus</taxon>
    </lineage>
</organism>
<evidence type="ECO:0000256" key="1">
    <source>
        <dbReference type="ARBA" id="ARBA00001947"/>
    </source>
</evidence>
<keyword evidence="4" id="KW-0963">Cytoplasm</keyword>
<comment type="similarity">
    <text evidence="3">Belongs to the peptidase M1 family.</text>
</comment>
<comment type="cofactor">
    <cofactor evidence="1">
        <name>Zn(2+)</name>
        <dbReference type="ChEBI" id="CHEBI:29105"/>
    </cofactor>
</comment>
<evidence type="ECO:0000256" key="7">
    <source>
        <dbReference type="ARBA" id="ARBA00022801"/>
    </source>
</evidence>
<dbReference type="GO" id="GO:0004463">
    <property type="term" value="F:leukotriene-A4 hydrolase activity"/>
    <property type="evidence" value="ECO:0007669"/>
    <property type="project" value="UniProtKB-EC"/>
</dbReference>
<dbReference type="Proteomes" id="UP001498398">
    <property type="component" value="Unassembled WGS sequence"/>
</dbReference>
<comment type="subcellular location">
    <subcellularLocation>
        <location evidence="2">Cytoplasm</location>
    </subcellularLocation>
</comment>
<evidence type="ECO:0000256" key="9">
    <source>
        <dbReference type="ARBA" id="ARBA00023049"/>
    </source>
</evidence>
<name>A0ABR1JXW9_9AGAR</name>
<dbReference type="InterPro" id="IPR049980">
    <property type="entry name" value="LTA4H_cat"/>
</dbReference>
<evidence type="ECO:0000313" key="12">
    <source>
        <dbReference type="Proteomes" id="UP001498398"/>
    </source>
</evidence>
<dbReference type="PANTHER" id="PTHR45726">
    <property type="entry name" value="LEUKOTRIENE A-4 HYDROLASE"/>
    <property type="match status" value="1"/>
</dbReference>
<dbReference type="Gene3D" id="2.60.40.1730">
    <property type="entry name" value="tricorn interacting facor f3 domain"/>
    <property type="match status" value="1"/>
</dbReference>
<dbReference type="Pfam" id="PF01433">
    <property type="entry name" value="Peptidase_M1"/>
    <property type="match status" value="1"/>
</dbReference>
<keyword evidence="7 11" id="KW-0378">Hydrolase</keyword>
<evidence type="ECO:0000256" key="4">
    <source>
        <dbReference type="ARBA" id="ARBA00022490"/>
    </source>
</evidence>
<dbReference type="SUPFAM" id="SSF55486">
    <property type="entry name" value="Metalloproteases ('zincins'), catalytic domain"/>
    <property type="match status" value="1"/>
</dbReference>
<dbReference type="InterPro" id="IPR038502">
    <property type="entry name" value="M1_LTA-4_hydro/amino_C_sf"/>
</dbReference>
<evidence type="ECO:0000256" key="6">
    <source>
        <dbReference type="ARBA" id="ARBA00022723"/>
    </source>
</evidence>
<reference evidence="11 12" key="1">
    <citation type="submission" date="2024-01" db="EMBL/GenBank/DDBJ databases">
        <title>A draft genome for the cacao thread blight pathogen Marasmiellus scandens.</title>
        <authorList>
            <person name="Baruah I.K."/>
            <person name="Leung J."/>
            <person name="Bukari Y."/>
            <person name="Amoako-Attah I."/>
            <person name="Meinhardt L.W."/>
            <person name="Bailey B.A."/>
            <person name="Cohen S.P."/>
        </authorList>
    </citation>
    <scope>NUCLEOTIDE SEQUENCE [LARGE SCALE GENOMIC DNA]</scope>
    <source>
        <strain evidence="11 12">GH-19</strain>
    </source>
</reference>
<keyword evidence="8" id="KW-0862">Zinc</keyword>
<keyword evidence="11" id="KW-0031">Aminopeptidase</keyword>
<evidence type="ECO:0000259" key="10">
    <source>
        <dbReference type="SMART" id="SM01263"/>
    </source>
</evidence>
<dbReference type="InterPro" id="IPR015211">
    <property type="entry name" value="Peptidase_M1_C"/>
</dbReference>
<dbReference type="EMBL" id="JBANRG010000003">
    <property type="protein sequence ID" value="KAK7468352.1"/>
    <property type="molecule type" value="Genomic_DNA"/>
</dbReference>
<dbReference type="InterPro" id="IPR001930">
    <property type="entry name" value="Peptidase_M1"/>
</dbReference>
<sequence>MDPTSQANYHQVATEHILLKWNVDFEQKLISGSSTHDLKVLEDNVGVVIFDTLDLDIQSATVEGSPANYDVKEKHPVMGSALHISLPSGLKSGSTIKVAIEYKTTKDCVALQWLDKQQTQGKQFPYLFSQCQPIYARAMTPVMDSPSVKIKYSAEVTSVLPALMSAIRQSPPSDGPAHGGKVIGQDPVTYVYHQPIPIPSYLLAIASGNVVYRAFPKYENKEWTSGIWAEPELIDAAYWEFSEDTARFLANDEKLVVPYKFGVYDVLVLPPSFPYGGMENACLTFVTPTLLTGDRTLVDVIAHEITHSYFGNGVTHAHASHFWLNEGWTTYMERLLLQVIHSPAHRGFSYSIGYKGLVDDLQEYTERPKYQRLIIDFEKGEDPDDAYSRVPYDKGANLILHIERTIGGLDVFLPYIRNYVETFMGKSITTQQWKDHLYGYYTKRGGEDKIKALDSIDWNAWFYGEGTSLPVKMEYDTSLAKAAYDLAARWDASRSSDVSKLEFHSSDLDGFDSNQKVAFLEKLQSYKPLPSSHIEYLASLYKVSSTSNAEIRLRFYQFALADPSTPAAQKYAEEASKWVIGNGTGMVIGRMKFCRDVFRAVYKVDKQLAVNAFMKEKNSFHPIARRMIEKDLQLVN</sequence>
<dbReference type="PANTHER" id="PTHR45726:SF3">
    <property type="entry name" value="LEUKOTRIENE A-4 HYDROLASE"/>
    <property type="match status" value="1"/>
</dbReference>
<evidence type="ECO:0000256" key="3">
    <source>
        <dbReference type="ARBA" id="ARBA00010136"/>
    </source>
</evidence>
<dbReference type="SUPFAM" id="SSF63737">
    <property type="entry name" value="Leukotriene A4 hydrolase N-terminal domain"/>
    <property type="match status" value="1"/>
</dbReference>
<feature type="domain" description="Peptidase M1 leukotriene A4 hydrolase/aminopeptidase C-terminal" evidence="10">
    <location>
        <begin position="478"/>
        <end position="632"/>
    </location>
</feature>
<comment type="caution">
    <text evidence="11">The sequence shown here is derived from an EMBL/GenBank/DDBJ whole genome shotgun (WGS) entry which is preliminary data.</text>
</comment>
<dbReference type="InterPro" id="IPR027268">
    <property type="entry name" value="Peptidase_M4/M1_CTD_sf"/>
</dbReference>